<dbReference type="InterPro" id="IPR001881">
    <property type="entry name" value="EGF-like_Ca-bd_dom"/>
</dbReference>
<dbReference type="PROSITE" id="PS01209">
    <property type="entry name" value="LDLRA_1"/>
    <property type="match status" value="10"/>
</dbReference>
<keyword evidence="17" id="KW-1185">Reference proteome</keyword>
<dbReference type="InterPro" id="IPR023415">
    <property type="entry name" value="LDLR_class-A_CS"/>
</dbReference>
<dbReference type="PROSITE" id="PS50026">
    <property type="entry name" value="EGF_3"/>
    <property type="match status" value="1"/>
</dbReference>
<comment type="caution">
    <text evidence="16">The sequence shown here is derived from an EMBL/GenBank/DDBJ whole genome shotgun (WGS) entry which is preliminary data.</text>
</comment>
<dbReference type="SMART" id="SM00135">
    <property type="entry name" value="LY"/>
    <property type="match status" value="10"/>
</dbReference>
<feature type="disulfide bond" evidence="13">
    <location>
        <begin position="597"/>
        <end position="612"/>
    </location>
</feature>
<evidence type="ECO:0000256" key="1">
    <source>
        <dbReference type="ARBA" id="ARBA00004167"/>
    </source>
</evidence>
<organism evidence="16 17">
    <name type="scientific">Pleuronectes platessa</name>
    <name type="common">European plaice</name>
    <dbReference type="NCBI Taxonomy" id="8262"/>
    <lineage>
        <taxon>Eukaryota</taxon>
        <taxon>Metazoa</taxon>
        <taxon>Chordata</taxon>
        <taxon>Craniata</taxon>
        <taxon>Vertebrata</taxon>
        <taxon>Euteleostomi</taxon>
        <taxon>Actinopterygii</taxon>
        <taxon>Neopterygii</taxon>
        <taxon>Teleostei</taxon>
        <taxon>Neoteleostei</taxon>
        <taxon>Acanthomorphata</taxon>
        <taxon>Carangaria</taxon>
        <taxon>Pleuronectiformes</taxon>
        <taxon>Pleuronectoidei</taxon>
        <taxon>Pleuronectidae</taxon>
        <taxon>Pleuronectes</taxon>
    </lineage>
</organism>
<dbReference type="InterPro" id="IPR049883">
    <property type="entry name" value="NOTCH1_EGF-like"/>
</dbReference>
<dbReference type="Pfam" id="PF07645">
    <property type="entry name" value="EGF_CA"/>
    <property type="match status" value="1"/>
</dbReference>
<name>A0A9N7V892_PLEPL</name>
<dbReference type="GO" id="GO:0005509">
    <property type="term" value="F:calcium ion binding"/>
    <property type="evidence" value="ECO:0007669"/>
    <property type="project" value="InterPro"/>
</dbReference>
<feature type="disulfide bond" evidence="13">
    <location>
        <begin position="1228"/>
        <end position="1240"/>
    </location>
</feature>
<evidence type="ECO:0000256" key="12">
    <source>
        <dbReference type="PROSITE-ProRule" id="PRU00076"/>
    </source>
</evidence>
<dbReference type="SUPFAM" id="SSF63825">
    <property type="entry name" value="YWTD domain"/>
    <property type="match status" value="4"/>
</dbReference>
<feature type="disulfide bond" evidence="13">
    <location>
        <begin position="1122"/>
        <end position="1137"/>
    </location>
</feature>
<dbReference type="InterPro" id="IPR000152">
    <property type="entry name" value="EGF-type_Asp/Asn_hydroxyl_site"/>
</dbReference>
<feature type="disulfide bond" evidence="13">
    <location>
        <begin position="1247"/>
        <end position="1262"/>
    </location>
</feature>
<feature type="repeat" description="LDL-receptor class B" evidence="14">
    <location>
        <begin position="1562"/>
        <end position="1605"/>
    </location>
</feature>
<dbReference type="GO" id="GO:0006898">
    <property type="term" value="P:receptor-mediated endocytosis"/>
    <property type="evidence" value="ECO:0007669"/>
    <property type="project" value="TreeGrafter"/>
</dbReference>
<dbReference type="SUPFAM" id="SSF57424">
    <property type="entry name" value="LDL receptor-like module"/>
    <property type="match status" value="20"/>
</dbReference>
<dbReference type="Proteomes" id="UP001153269">
    <property type="component" value="Unassembled WGS sequence"/>
</dbReference>
<dbReference type="GO" id="GO:0043235">
    <property type="term" value="C:receptor complex"/>
    <property type="evidence" value="ECO:0007669"/>
    <property type="project" value="TreeGrafter"/>
</dbReference>
<feature type="disulfide bond" evidence="13">
    <location>
        <begin position="1349"/>
        <end position="1361"/>
    </location>
</feature>
<keyword evidence="6" id="KW-0677">Repeat</keyword>
<evidence type="ECO:0000256" key="4">
    <source>
        <dbReference type="ARBA" id="ARBA00022692"/>
    </source>
</evidence>
<evidence type="ECO:0000256" key="7">
    <source>
        <dbReference type="ARBA" id="ARBA00022989"/>
    </source>
</evidence>
<evidence type="ECO:0000256" key="13">
    <source>
        <dbReference type="PROSITE-ProRule" id="PRU00124"/>
    </source>
</evidence>
<keyword evidence="8" id="KW-0472">Membrane</keyword>
<evidence type="ECO:0000256" key="5">
    <source>
        <dbReference type="ARBA" id="ARBA00022729"/>
    </source>
</evidence>
<comment type="subcellular location">
    <subcellularLocation>
        <location evidence="1">Membrane</location>
        <topology evidence="1">Single-pass membrane protein</topology>
    </subcellularLocation>
</comment>
<evidence type="ECO:0000256" key="10">
    <source>
        <dbReference type="ARBA" id="ARBA00023170"/>
    </source>
</evidence>
<dbReference type="FunFam" id="2.120.10.30:FF:000241">
    <property type="entry name" value="Low-density lipoprotein receptor-related protein 6"/>
    <property type="match status" value="1"/>
</dbReference>
<reference evidence="16" key="1">
    <citation type="submission" date="2020-03" db="EMBL/GenBank/DDBJ databases">
        <authorList>
            <person name="Weist P."/>
        </authorList>
    </citation>
    <scope>NUCLEOTIDE SEQUENCE</scope>
</reference>
<dbReference type="PROSITE" id="PS00010">
    <property type="entry name" value="ASX_HYDROXYL"/>
    <property type="match status" value="1"/>
</dbReference>
<dbReference type="PROSITE" id="PS51120">
    <property type="entry name" value="LDLRB"/>
    <property type="match status" value="1"/>
</dbReference>
<dbReference type="Gene3D" id="4.10.400.10">
    <property type="entry name" value="Low-density Lipoprotein Receptor"/>
    <property type="match status" value="20"/>
</dbReference>
<evidence type="ECO:0000256" key="9">
    <source>
        <dbReference type="ARBA" id="ARBA00023157"/>
    </source>
</evidence>
<feature type="disulfide bond" evidence="13">
    <location>
        <begin position="1176"/>
        <end position="1191"/>
    </location>
</feature>
<feature type="disulfide bond" evidence="13">
    <location>
        <begin position="901"/>
        <end position="916"/>
    </location>
</feature>
<keyword evidence="3" id="KW-0254">Endocytosis</keyword>
<gene>
    <name evidence="16" type="ORF">PLEPLA_LOCUS32188</name>
</gene>
<feature type="disulfide bond" evidence="13">
    <location>
        <begin position="680"/>
        <end position="695"/>
    </location>
</feature>
<keyword evidence="7" id="KW-1133">Transmembrane helix</keyword>
<proteinExistence type="predicted"/>
<dbReference type="Gene3D" id="2.10.25.10">
    <property type="entry name" value="Laminin"/>
    <property type="match status" value="2"/>
</dbReference>
<feature type="disulfide bond" evidence="13">
    <location>
        <begin position="990"/>
        <end position="1005"/>
    </location>
</feature>
<dbReference type="Gene3D" id="2.120.10.30">
    <property type="entry name" value="TolB, C-terminal domain"/>
    <property type="match status" value="4"/>
</dbReference>
<keyword evidence="11" id="KW-0325">Glycoprotein</keyword>
<dbReference type="SMART" id="SM00192">
    <property type="entry name" value="LDLa"/>
    <property type="match status" value="20"/>
</dbReference>
<dbReference type="GO" id="GO:0016324">
    <property type="term" value="C:apical plasma membrane"/>
    <property type="evidence" value="ECO:0007669"/>
    <property type="project" value="TreeGrafter"/>
</dbReference>
<evidence type="ECO:0000256" key="3">
    <source>
        <dbReference type="ARBA" id="ARBA00022583"/>
    </source>
</evidence>
<feature type="disulfide bond" evidence="13">
    <location>
        <begin position="1287"/>
        <end position="1302"/>
    </location>
</feature>
<dbReference type="PROSITE" id="PS01186">
    <property type="entry name" value="EGF_2"/>
    <property type="match status" value="1"/>
</dbReference>
<feature type="disulfide bond" evidence="13">
    <location>
        <begin position="647"/>
        <end position="662"/>
    </location>
</feature>
<dbReference type="InterPro" id="IPR018097">
    <property type="entry name" value="EGF_Ca-bd_CS"/>
</dbReference>
<feature type="disulfide bond" evidence="13">
    <location>
        <begin position="1268"/>
        <end position="1280"/>
    </location>
</feature>
<evidence type="ECO:0000256" key="8">
    <source>
        <dbReference type="ARBA" id="ARBA00023136"/>
    </source>
</evidence>
<dbReference type="PROSITE" id="PS01187">
    <property type="entry name" value="EGF_CA"/>
    <property type="match status" value="1"/>
</dbReference>
<feature type="disulfide bond" evidence="13">
    <location>
        <begin position="730"/>
        <end position="745"/>
    </location>
</feature>
<evidence type="ECO:0000259" key="15">
    <source>
        <dbReference type="PROSITE" id="PS50026"/>
    </source>
</evidence>
<dbReference type="InterPro" id="IPR051221">
    <property type="entry name" value="LDLR-related"/>
</dbReference>
<dbReference type="InterPro" id="IPR002172">
    <property type="entry name" value="LDrepeatLR_classA_rpt"/>
</dbReference>
<feature type="disulfide bond" evidence="13">
    <location>
        <begin position="763"/>
        <end position="778"/>
    </location>
</feature>
<feature type="disulfide bond" evidence="13">
    <location>
        <begin position="500"/>
        <end position="515"/>
    </location>
</feature>
<keyword evidence="9 13" id="KW-1015">Disulfide bond</keyword>
<evidence type="ECO:0000313" key="16">
    <source>
        <dbReference type="EMBL" id="CAB1444472.1"/>
    </source>
</evidence>
<feature type="disulfide bond" evidence="13">
    <location>
        <begin position="1329"/>
        <end position="1344"/>
    </location>
</feature>
<dbReference type="InterPro" id="IPR000742">
    <property type="entry name" value="EGF"/>
</dbReference>
<keyword evidence="5" id="KW-0732">Signal</keyword>
<keyword evidence="10" id="KW-0675">Receptor</keyword>
<dbReference type="PANTHER" id="PTHR22722:SF12">
    <property type="entry name" value="EGF-LIKE DOMAIN-CONTAINING PROTEIN"/>
    <property type="match status" value="1"/>
</dbReference>
<protein>
    <recommendedName>
        <fullName evidence="15">EGF-like domain-containing protein</fullName>
    </recommendedName>
</protein>
<dbReference type="EMBL" id="CADEAL010003380">
    <property type="protein sequence ID" value="CAB1444472.1"/>
    <property type="molecule type" value="Genomic_DNA"/>
</dbReference>
<accession>A0A9N7V892</accession>
<feature type="disulfide bond" evidence="13">
    <location>
        <begin position="1029"/>
        <end position="1044"/>
    </location>
</feature>
<sequence>MDGSERKALAVVTAQSAHGLTADVEARRLYWISDFKKSIETVKVDGTGRFSFSGLFPRRVPLSLAVFEGLFYWVDVKGLWQAPQNHPNQKRFLWKDDLPLLTVFHELQQPQGSSACLKTLCHLCQLTKANPAGFICTCPDFKMLLLDGSCQYPRFLYATSTNINLLEFREKVSSDKLLFTTNDGILSFDVEWYRDWLYWANHTGHIQRTSLTQVRTEVVPAPVPVCHIKVDERKGSLYWVSCDQKSLGTTPAGGGLPQQLYRTERNIRKFYLDWLRGGIIWMEDDRIFSMSSMGGKAKELLQLAGGVRGNMAYDLRANTLLWISESSGLTALSLVKGRSHQAGRRWNISGSVVGACEPFLLSLSDDGMTLWDRRDGTPLQNIACRVPQPAVHRPCCADTPQSASLKLSCVTVNGTVPKETTRSSASPHVHLKRISSARTTAAASPGIWLVTVTLIVATARTKSTVRPRLLLRVAQKSLKCRVGWKLCDDGTECVSFNHVCDAEVDCKDGSDEMGCDATPARPITSSTTSPAPTEPPCSSPSVLCPTAQLCIAPKQFCDGREDCPDGFDENNCVKRCPSKSDFRCKDRRSCVSKSQVCDGRSHCHDGSDEVACAAVAAPAPRVNVLKCRVGSRLCRDETECVLFTHVCDGERDCRDGSDEEQCADFRCKDRRSCVSKSQVCDGRSHCHDGSDEVACAAVAAPAPRVNVLKCRVGSRLCRDETECVLFTHVCDGERDCRDGSDEEQCADFRCKDRRSCVSESQVCDGRSHCHDGSDEVACAAVAAPAPRVNVLKCRVGSRLCRDETECVLFTHVCDGERDCRDGSDEEQCVALPSTQPPHQPTCTSPSVLCPGSSSCIRPTQMCDGQRDCPDGSDERCLTRCPDTNQILCNDYRSCVLKDLVCDGRAHCHDGSDELDCPSESPPVSRTNVLKCRRGSRLCNDGAECVLYSHVCDGEEDCEDGSDERGCPETCKQDEFQCSHGKMCIPAAQVCDGKSQCRDQSDELNCRQQTKSCEYRCPDGNRCIPKKFLCDGEKDCVDGTDEEGCEDPATTAEPPLRKFKLACVAPSVLCPGSSMCIAQKQLCDARRDCPDGFDEKDCVFQCKNRDDFLCSDRRKCVSRVEVCDGRSHCPDGSDEMKCPSVDSSSNVLNDKSAPLKCLKGFKPCHDGLDCVMYSHVCDGERDCHDGSDEEGCAVECKEGEFQCSHGRAASHWSRCVTGSTTARTGLVACAINQYRCTSGHCVSEALRCDGYADCSDRSDERDCTRPPRCLAHLRCLHSHECLQKEWLCDGENDCEDGSDEKNCVKPAATCREYQWQCGDSSQCIPLSWKCDGKKDCDNGADEDKCPKRKCPSPLYRCGSGECVDPGLVCNGFTNCADRSDEGAGCAQRNCSSPSAPRCEHGCVSTPKGARCFCAAGFTLQPSAVSCVDIDECSEAPHAVCKHNCRNTRGSYACDCNPGFFLEPDNKSCKTKDEPLLLASVQSELLLLGVHSSTLRLLSFANRPVFSLDYHWAQQRNLYWVDGLVGQILAVKLSDTTVRSQDYTVVLGEDLEQPSSLVLLPHRGLMLWSEIGSTPQIEQSGMDGSQRKVVVSQGLSWPVSLAYDLLDDRVYWADEKLRCIGSASLDGHQVKLKLQALSLSGVFNDRLFWSDTKRRTIRSADKNTGKDQKVLLKRPGQPFGLKLMHALSQPVTPSPCDLLPCSHLCLLAPAERGQSGAPGAPVVRGLTAVCRCPKGLLLSKDKITCSLPMDSSFMLLLSPTTVYQIYLHTLQKEGVALKTMPTSRVLPLPGVTEASGLDVSIHEFSLFVADAGQGTVEVLKLSGSRSRQGLTPAGQILKLKEDAVTALAVDWVTSNLYWSSTNMPDLHVTSHQNGYTTSLLQGSLIGTTSIALHPPSGRLCYTAIVASDEKSRTEVNCAWMDGRDKAVLSRKSLIPTSLVFSHEGSTIYWADPGEGVISSIRVDGSGYKTYETGPGLLISFTQTENSLLWITLDIDVTKLWFSDGLQPKQLWFETKTRLVEVKAFSNDTQSDSSYHTDVCSTVHFSGL</sequence>
<comment type="caution">
    <text evidence="12">Lacks conserved residue(s) required for the propagation of feature annotation.</text>
</comment>
<dbReference type="SMART" id="SM00181">
    <property type="entry name" value="EGF"/>
    <property type="match status" value="5"/>
</dbReference>
<dbReference type="SMART" id="SM00179">
    <property type="entry name" value="EGF_CA"/>
    <property type="match status" value="2"/>
</dbReference>
<feature type="domain" description="EGF-like" evidence="15">
    <location>
        <begin position="1427"/>
        <end position="1468"/>
    </location>
</feature>
<dbReference type="Pfam" id="PF00057">
    <property type="entry name" value="Ldl_recept_a"/>
    <property type="match status" value="20"/>
</dbReference>
<dbReference type="FunFam" id="4.10.400.10:FF:000065">
    <property type="entry name" value="Transmembrane protease serine 7"/>
    <property type="match status" value="1"/>
</dbReference>
<dbReference type="PRINTS" id="PR00261">
    <property type="entry name" value="LDLRECEPTOR"/>
</dbReference>
<evidence type="ECO:0000256" key="14">
    <source>
        <dbReference type="PROSITE-ProRule" id="PRU00461"/>
    </source>
</evidence>
<feature type="disulfide bond" evidence="13">
    <location>
        <begin position="557"/>
        <end position="572"/>
    </location>
</feature>
<feature type="disulfide bond" evidence="13">
    <location>
        <begin position="813"/>
        <end position="828"/>
    </location>
</feature>
<dbReference type="InterPro" id="IPR000033">
    <property type="entry name" value="LDLR_classB_rpt"/>
</dbReference>
<dbReference type="PROSITE" id="PS50068">
    <property type="entry name" value="LDLRA_2"/>
    <property type="match status" value="20"/>
</dbReference>
<dbReference type="InterPro" id="IPR011042">
    <property type="entry name" value="6-blade_b-propeller_TolB-like"/>
</dbReference>
<dbReference type="PANTHER" id="PTHR22722">
    <property type="entry name" value="LOW-DENSITY LIPOPROTEIN RECEPTOR-RELATED PROTEIN 2-RELATED"/>
    <property type="match status" value="1"/>
</dbReference>
<feature type="disulfide bond" evidence="13">
    <location>
        <begin position="1356"/>
        <end position="1374"/>
    </location>
</feature>
<dbReference type="CDD" id="cd00112">
    <property type="entry name" value="LDLa"/>
    <property type="match status" value="20"/>
</dbReference>
<dbReference type="SUPFAM" id="SSF57196">
    <property type="entry name" value="EGF/Laminin"/>
    <property type="match status" value="2"/>
</dbReference>
<dbReference type="GO" id="GO:0042562">
    <property type="term" value="F:hormone binding"/>
    <property type="evidence" value="ECO:0007669"/>
    <property type="project" value="TreeGrafter"/>
</dbReference>
<keyword evidence="4" id="KW-0812">Transmembrane</keyword>
<evidence type="ECO:0000256" key="6">
    <source>
        <dbReference type="ARBA" id="ARBA00022737"/>
    </source>
</evidence>
<feature type="disulfide bond" evidence="13">
    <location>
        <begin position="951"/>
        <end position="966"/>
    </location>
</feature>
<feature type="disulfide bond" evidence="13">
    <location>
        <begin position="1082"/>
        <end position="1097"/>
    </location>
</feature>
<keyword evidence="2 12" id="KW-0245">EGF-like domain</keyword>
<evidence type="ECO:0000313" key="17">
    <source>
        <dbReference type="Proteomes" id="UP001153269"/>
    </source>
</evidence>
<feature type="disulfide bond" evidence="13">
    <location>
        <begin position="1235"/>
        <end position="1253"/>
    </location>
</feature>
<evidence type="ECO:0000256" key="2">
    <source>
        <dbReference type="ARBA" id="ARBA00022536"/>
    </source>
</evidence>
<evidence type="ECO:0000256" key="11">
    <source>
        <dbReference type="ARBA" id="ARBA00023180"/>
    </source>
</evidence>
<dbReference type="InterPro" id="IPR036055">
    <property type="entry name" value="LDL_receptor-like_sf"/>
</dbReference>